<proteinExistence type="predicted"/>
<evidence type="ECO:0000313" key="3">
    <source>
        <dbReference type="EMBL" id="KAG7155330.1"/>
    </source>
</evidence>
<evidence type="ECO:0000259" key="2">
    <source>
        <dbReference type="Pfam" id="PF24915"/>
    </source>
</evidence>
<dbReference type="PANTHER" id="PTHR46607:SF1">
    <property type="entry name" value="SEC14 DOMAIN AND SPECTRIN REPEAT-CONTAINING PROTEIN 1"/>
    <property type="match status" value="1"/>
</dbReference>
<dbReference type="GO" id="GO:0043325">
    <property type="term" value="F:phosphatidylinositol-3,4-bisphosphate binding"/>
    <property type="evidence" value="ECO:0007669"/>
    <property type="project" value="TreeGrafter"/>
</dbReference>
<dbReference type="Pfam" id="PF24915">
    <property type="entry name" value="Spectrin_SESTD1"/>
    <property type="match status" value="1"/>
</dbReference>
<accession>A0A8J5ML78</accession>
<dbReference type="InterPro" id="IPR056804">
    <property type="entry name" value="Spectrin_SESTD1"/>
</dbReference>
<gene>
    <name evidence="3" type="primary">Sestd1-L</name>
    <name evidence="3" type="ORF">Hamer_G024374</name>
</gene>
<sequence length="684" mass="77563">MGSSEWEGLLERRLAVLPGSRDPGGGPILIIPLPQDPSCHDSGAISATVKYLKTIPSLSARERGWVVVVDARVCHYRLVKPTVSTVRATLGYIRHLFVVRPEGFWDKQRVDCRKSEVDSQPIYVSVSKLTRYMELSQLPVELGGTLDYDHTAWLKTRKAYEEFVDECERARRDLETLQVELRREEPCSRASTLHDLLSVNTNTYNTITARPSVIFNMGQEVLKVLEMDEESGFRVCEGQGDAAEAASRVRAMLHDLHLLTTAVEACWRRLNTALDTYMQVRELENDMNDIGQWLVSAGQTLLAETSIGTTTDQAEALLREHEAIELKCRETYGRWAGLRYKVEDALDRGDGDLRSLADHRTTTTDLRSLKDYTDTLVRTFASRLDRRRTLILASVRFHRIAHQMGERCNVLLQQHRWLPHTDHVDTLKKTLRELTARKEAIDYLASEGTRAGEKLLDLLTVGVKDLCGRDITPDYTAELNHVHALLTAQHEHYARAARQADLHKLRLQQNIQLFTCQRDVKQAHKWLKALLEALVKAHSHVGRSSEEIRRLKTEHLQFQETAAGTFEYGYESARAALLVEKSAGGSVLSESRTMVGDLENVWNMFVKGSQEQLTRLRVAGHLERLDILCASVVEKMSGRGLSTDPEARALLTSRDRLLREIGRNVRLGKLLKERLSDPLVPSFR</sequence>
<reference evidence="3" key="1">
    <citation type="journal article" date="2021" name="Sci. Adv.">
        <title>The American lobster genome reveals insights on longevity, neural, and immune adaptations.</title>
        <authorList>
            <person name="Polinski J.M."/>
            <person name="Zimin A.V."/>
            <person name="Clark K.F."/>
            <person name="Kohn A.B."/>
            <person name="Sadowski N."/>
            <person name="Timp W."/>
            <person name="Ptitsyn A."/>
            <person name="Khanna P."/>
            <person name="Romanova D.Y."/>
            <person name="Williams P."/>
            <person name="Greenwood S.J."/>
            <person name="Moroz L.L."/>
            <person name="Walt D.R."/>
            <person name="Bodnar A.G."/>
        </authorList>
    </citation>
    <scope>NUCLEOTIDE SEQUENCE</scope>
    <source>
        <strain evidence="3">GMGI-L3</strain>
    </source>
</reference>
<dbReference type="Proteomes" id="UP000747542">
    <property type="component" value="Unassembled WGS sequence"/>
</dbReference>
<keyword evidence="4" id="KW-1185">Reference proteome</keyword>
<dbReference type="GO" id="GO:0010314">
    <property type="term" value="F:phosphatidylinositol-5-phosphate binding"/>
    <property type="evidence" value="ECO:0007669"/>
    <property type="project" value="TreeGrafter"/>
</dbReference>
<name>A0A8J5ML78_HOMAM</name>
<dbReference type="GO" id="GO:0032266">
    <property type="term" value="F:phosphatidylinositol-3-phosphate binding"/>
    <property type="evidence" value="ECO:0007669"/>
    <property type="project" value="TreeGrafter"/>
</dbReference>
<dbReference type="Gene3D" id="1.20.58.60">
    <property type="match status" value="2"/>
</dbReference>
<protein>
    <submittedName>
        <fullName evidence="3">SEC14 domain and spectrin repeat-containing protein 1-like</fullName>
    </submittedName>
</protein>
<dbReference type="GO" id="GO:0080025">
    <property type="term" value="F:phosphatidylinositol-3,5-bisphosphate binding"/>
    <property type="evidence" value="ECO:0007669"/>
    <property type="project" value="TreeGrafter"/>
</dbReference>
<dbReference type="PANTHER" id="PTHR46607">
    <property type="entry name" value="SEC14 DOMAIN AND SPECTRIN REPEAT-CONTAINING PROTEIN 1"/>
    <property type="match status" value="1"/>
</dbReference>
<evidence type="ECO:0000256" key="1">
    <source>
        <dbReference type="ARBA" id="ARBA00022737"/>
    </source>
</evidence>
<dbReference type="SUPFAM" id="SSF46966">
    <property type="entry name" value="Spectrin repeat"/>
    <property type="match status" value="2"/>
</dbReference>
<feature type="domain" description="SESTD1-like spectrin repeats region" evidence="2">
    <location>
        <begin position="393"/>
        <end position="496"/>
    </location>
</feature>
<dbReference type="GO" id="GO:0005546">
    <property type="term" value="F:phosphatidylinositol-4,5-bisphosphate binding"/>
    <property type="evidence" value="ECO:0007669"/>
    <property type="project" value="TreeGrafter"/>
</dbReference>
<dbReference type="GO" id="GO:0070273">
    <property type="term" value="F:phosphatidylinositol-4-phosphate binding"/>
    <property type="evidence" value="ECO:0007669"/>
    <property type="project" value="TreeGrafter"/>
</dbReference>
<dbReference type="AlphaFoldDB" id="A0A8J5ML78"/>
<dbReference type="EMBL" id="JAHLQT010041992">
    <property type="protein sequence ID" value="KAG7155330.1"/>
    <property type="molecule type" value="Genomic_DNA"/>
</dbReference>
<evidence type="ECO:0000313" key="4">
    <source>
        <dbReference type="Proteomes" id="UP000747542"/>
    </source>
</evidence>
<organism evidence="3 4">
    <name type="scientific">Homarus americanus</name>
    <name type="common">American lobster</name>
    <dbReference type="NCBI Taxonomy" id="6706"/>
    <lineage>
        <taxon>Eukaryota</taxon>
        <taxon>Metazoa</taxon>
        <taxon>Ecdysozoa</taxon>
        <taxon>Arthropoda</taxon>
        <taxon>Crustacea</taxon>
        <taxon>Multicrustacea</taxon>
        <taxon>Malacostraca</taxon>
        <taxon>Eumalacostraca</taxon>
        <taxon>Eucarida</taxon>
        <taxon>Decapoda</taxon>
        <taxon>Pleocyemata</taxon>
        <taxon>Astacidea</taxon>
        <taxon>Nephropoidea</taxon>
        <taxon>Nephropidae</taxon>
        <taxon>Homarus</taxon>
    </lineage>
</organism>
<comment type="caution">
    <text evidence="3">The sequence shown here is derived from an EMBL/GenBank/DDBJ whole genome shotgun (WGS) entry which is preliminary data.</text>
</comment>
<keyword evidence="1" id="KW-0677">Repeat</keyword>